<evidence type="ECO:0000313" key="4">
    <source>
        <dbReference type="Proteomes" id="UP000183002"/>
    </source>
</evidence>
<feature type="signal peptide" evidence="1">
    <location>
        <begin position="1"/>
        <end position="22"/>
    </location>
</feature>
<sequence>MRQFMTLISLVLWSLSASILSAQTAPQPAAEDRAWIQIEAQPNLNLAQERASAYASAFSDVAGFQLPSGWYAVALGPYTPEAALTRLTQLRRDNLIPNDSFIANGEQFRGTFWPVGADPLTAPVRGEAAVATDPTVAPVTTAPIADAAPDAAPTKTVEIIVEPAPEPEPLGETLAEAQRSEQALTQDERKDLQTALQYFGFYTSTIDGAFGRGTRASMAAWQTANGFEATGVMTTQQRQQMFDRRTADIAELGLTPVVEQEAGIEINLPLALVTFDRYEPPFVHFVEKDNSGVRIVLISEPGDRAVLRGLYDILQTLEVVPAVGERSITDSGFTINASSDALASHSFVELSGGLIKGYMLIWTPAAADKAARAQAAMQSSFKTIRGRALDPGLVSLDDAQRRNLLAGMEVRKPKLSRSGFFVSPAGAVLTTAEVVQSCGRITLDRDIEATVTAQDDTAGLVLLMPTKPLAPRFVAEFGSGSIGTEIALAGYSYEDALPAPTLTFGALADTKGLDGETGIARLSLASLPGDAGGPVVDAKGAVIGMLIPATAPQGRVLPAEVSFLADTTAITALLTTSGIPPKTAPRAAPLPPGDLTDLAMSLTVLVSCWE</sequence>
<feature type="domain" description="Peptidoglycan binding-like" evidence="2">
    <location>
        <begin position="186"/>
        <end position="241"/>
    </location>
</feature>
<dbReference type="Proteomes" id="UP000183002">
    <property type="component" value="Unassembled WGS sequence"/>
</dbReference>
<gene>
    <name evidence="3" type="ORF">SAMN05216227_100240</name>
</gene>
<dbReference type="InterPro" id="IPR036365">
    <property type="entry name" value="PGBD-like_sf"/>
</dbReference>
<evidence type="ECO:0000259" key="2">
    <source>
        <dbReference type="Pfam" id="PF01471"/>
    </source>
</evidence>
<dbReference type="InterPro" id="IPR002477">
    <property type="entry name" value="Peptidoglycan-bd-like"/>
</dbReference>
<dbReference type="InterPro" id="IPR009003">
    <property type="entry name" value="Peptidase_S1_PA"/>
</dbReference>
<proteinExistence type="predicted"/>
<dbReference type="Pfam" id="PF01471">
    <property type="entry name" value="PG_binding_1"/>
    <property type="match status" value="1"/>
</dbReference>
<dbReference type="SUPFAM" id="SSF47090">
    <property type="entry name" value="PGBD-like"/>
    <property type="match status" value="1"/>
</dbReference>
<evidence type="ECO:0000256" key="1">
    <source>
        <dbReference type="SAM" id="SignalP"/>
    </source>
</evidence>
<organism evidence="3 4">
    <name type="scientific">Pseudorhodobacter antarcticus</name>
    <dbReference type="NCBI Taxonomy" id="1077947"/>
    <lineage>
        <taxon>Bacteria</taxon>
        <taxon>Pseudomonadati</taxon>
        <taxon>Pseudomonadota</taxon>
        <taxon>Alphaproteobacteria</taxon>
        <taxon>Rhodobacterales</taxon>
        <taxon>Paracoccaceae</taxon>
        <taxon>Pseudorhodobacter</taxon>
    </lineage>
</organism>
<dbReference type="Gene3D" id="1.10.101.10">
    <property type="entry name" value="PGBD-like superfamily/PGBD"/>
    <property type="match status" value="1"/>
</dbReference>
<dbReference type="AlphaFoldDB" id="A0A1H8AXC4"/>
<name>A0A1H8AXC4_9RHOB</name>
<keyword evidence="1" id="KW-0732">Signal</keyword>
<dbReference type="EMBL" id="FOCO01000002">
    <property type="protein sequence ID" value="SEM75325.1"/>
    <property type="molecule type" value="Genomic_DNA"/>
</dbReference>
<dbReference type="RefSeq" id="WP_231579666.1">
    <property type="nucleotide sequence ID" value="NZ_LGHU01000031.1"/>
</dbReference>
<accession>A0A1H8AXC4</accession>
<evidence type="ECO:0000313" key="3">
    <source>
        <dbReference type="EMBL" id="SEM75325.1"/>
    </source>
</evidence>
<dbReference type="InterPro" id="IPR036366">
    <property type="entry name" value="PGBDSf"/>
</dbReference>
<keyword evidence="4" id="KW-1185">Reference proteome</keyword>
<feature type="chain" id="PRO_5010180050" evidence="1">
    <location>
        <begin position="23"/>
        <end position="610"/>
    </location>
</feature>
<protein>
    <submittedName>
        <fullName evidence="3">Trypsin-like peptidase domain-containing protein</fullName>
    </submittedName>
</protein>
<dbReference type="Gene3D" id="2.40.10.120">
    <property type="match status" value="1"/>
</dbReference>
<reference evidence="3 4" key="1">
    <citation type="submission" date="2016-10" db="EMBL/GenBank/DDBJ databases">
        <authorList>
            <person name="de Groot N.N."/>
        </authorList>
    </citation>
    <scope>NUCLEOTIDE SEQUENCE [LARGE SCALE GENOMIC DNA]</scope>
    <source>
        <strain evidence="3 4">CGMCC 1.10836</strain>
    </source>
</reference>
<dbReference type="Pfam" id="PF13365">
    <property type="entry name" value="Trypsin_2"/>
    <property type="match status" value="1"/>
</dbReference>
<dbReference type="STRING" id="1077947.SAMN05216227_100240"/>
<dbReference type="SUPFAM" id="SSF50494">
    <property type="entry name" value="Trypsin-like serine proteases"/>
    <property type="match status" value="1"/>
</dbReference>